<keyword evidence="2" id="KW-1185">Reference proteome</keyword>
<dbReference type="Proteomes" id="UP000006038">
    <property type="component" value="Unassembled WGS sequence"/>
</dbReference>
<dbReference type="EnsemblPlants" id="OB02G23630.1">
    <property type="protein sequence ID" value="OB02G23630.1"/>
    <property type="gene ID" value="OB02G23630"/>
</dbReference>
<name>J3LCJ6_ORYBR</name>
<evidence type="ECO:0000313" key="2">
    <source>
        <dbReference type="Proteomes" id="UP000006038"/>
    </source>
</evidence>
<evidence type="ECO:0000313" key="1">
    <source>
        <dbReference type="EnsemblPlants" id="OB02G23630.1"/>
    </source>
</evidence>
<dbReference type="HOGENOM" id="CLU_2871219_0_0_1"/>
<proteinExistence type="predicted"/>
<accession>J3LCJ6</accession>
<sequence length="64" mass="6985">MAHLLLLRSPSSLKGRKVIAIEVVAFAVTTFSYRLPLPRLPPLALPTAQLLSSIQQQQGSSLFI</sequence>
<organism evidence="1">
    <name type="scientific">Oryza brachyantha</name>
    <name type="common">malo sina</name>
    <dbReference type="NCBI Taxonomy" id="4533"/>
    <lineage>
        <taxon>Eukaryota</taxon>
        <taxon>Viridiplantae</taxon>
        <taxon>Streptophyta</taxon>
        <taxon>Embryophyta</taxon>
        <taxon>Tracheophyta</taxon>
        <taxon>Spermatophyta</taxon>
        <taxon>Magnoliopsida</taxon>
        <taxon>Liliopsida</taxon>
        <taxon>Poales</taxon>
        <taxon>Poaceae</taxon>
        <taxon>BOP clade</taxon>
        <taxon>Oryzoideae</taxon>
        <taxon>Oryzeae</taxon>
        <taxon>Oryzinae</taxon>
        <taxon>Oryza</taxon>
    </lineage>
</organism>
<dbReference type="Gramene" id="OB02G23630.1">
    <property type="protein sequence ID" value="OB02G23630.1"/>
    <property type="gene ID" value="OB02G23630"/>
</dbReference>
<protein>
    <submittedName>
        <fullName evidence="1">Uncharacterized protein</fullName>
    </submittedName>
</protein>
<dbReference type="AlphaFoldDB" id="J3LCJ6"/>
<reference evidence="1" key="1">
    <citation type="submission" date="2013-04" db="UniProtKB">
        <authorList>
            <consortium name="EnsemblPlants"/>
        </authorList>
    </citation>
    <scope>IDENTIFICATION</scope>
</reference>